<gene>
    <name evidence="1" type="ORF">OGM63_00065</name>
</gene>
<evidence type="ECO:0008006" key="3">
    <source>
        <dbReference type="Google" id="ProtNLM"/>
    </source>
</evidence>
<proteinExistence type="predicted"/>
<dbReference type="Proteomes" id="UP001526143">
    <property type="component" value="Unassembled WGS sequence"/>
</dbReference>
<name>A0ABT3AS26_9CYAN</name>
<dbReference type="InterPro" id="IPR035093">
    <property type="entry name" value="RelE/ParE_toxin_dom_sf"/>
</dbReference>
<organism evidence="1 2">
    <name type="scientific">Plectonema radiosum NIES-515</name>
    <dbReference type="NCBI Taxonomy" id="2986073"/>
    <lineage>
        <taxon>Bacteria</taxon>
        <taxon>Bacillati</taxon>
        <taxon>Cyanobacteriota</taxon>
        <taxon>Cyanophyceae</taxon>
        <taxon>Oscillatoriophycideae</taxon>
        <taxon>Oscillatoriales</taxon>
        <taxon>Microcoleaceae</taxon>
        <taxon>Plectonema</taxon>
    </lineage>
</organism>
<dbReference type="Gene3D" id="3.30.2310.20">
    <property type="entry name" value="RelE-like"/>
    <property type="match status" value="1"/>
</dbReference>
<dbReference type="RefSeq" id="WP_263743454.1">
    <property type="nucleotide sequence ID" value="NZ_JAOWRF010000001.1"/>
</dbReference>
<accession>A0ABT3AS26</accession>
<evidence type="ECO:0000313" key="1">
    <source>
        <dbReference type="EMBL" id="MCV3211934.1"/>
    </source>
</evidence>
<dbReference type="EMBL" id="JAOWRF010000001">
    <property type="protein sequence ID" value="MCV3211934.1"/>
    <property type="molecule type" value="Genomic_DNA"/>
</dbReference>
<comment type="caution">
    <text evidence="1">The sequence shown here is derived from an EMBL/GenBank/DDBJ whole genome shotgun (WGS) entry which is preliminary data.</text>
</comment>
<reference evidence="1 2" key="1">
    <citation type="submission" date="2022-10" db="EMBL/GenBank/DDBJ databases">
        <title>Identification of biosynthetic pathway for the production of the potent trypsin inhibitor radiosumin.</title>
        <authorList>
            <person name="Fewer D.P."/>
            <person name="Delbaje E."/>
            <person name="Ouyang X."/>
            <person name="Agostino P.D."/>
            <person name="Wahlsten M."/>
            <person name="Jokela J."/>
            <person name="Permi P."/>
            <person name="Haapaniemi E."/>
            <person name="Koistinen H."/>
        </authorList>
    </citation>
    <scope>NUCLEOTIDE SEQUENCE [LARGE SCALE GENOMIC DNA]</scope>
    <source>
        <strain evidence="1 2">NIES-515</strain>
    </source>
</reference>
<keyword evidence="2" id="KW-1185">Reference proteome</keyword>
<sequence>MDIVFKDDKFEKECNNQRLLEKNQGAVRAKRIRRRLDDLRAADVLEDMRNLPGRCHELLYDRAGQLSLDLDHPYRLIFEPANESIPTKPDGGLDWKNVTAVKILGVEDTHES</sequence>
<evidence type="ECO:0000313" key="2">
    <source>
        <dbReference type="Proteomes" id="UP001526143"/>
    </source>
</evidence>
<protein>
    <recommendedName>
        <fullName evidence="3">Killer suppression protein HigA</fullName>
    </recommendedName>
</protein>
<dbReference type="SUPFAM" id="SSF143011">
    <property type="entry name" value="RelE-like"/>
    <property type="match status" value="1"/>
</dbReference>